<keyword evidence="2" id="KW-0560">Oxidoreductase</keyword>
<dbReference type="InterPro" id="IPR010195">
    <property type="entry name" value="Uncharacterised_peroxidase-rel"/>
</dbReference>
<dbReference type="AlphaFoldDB" id="A0A1M4S5P5"/>
<dbReference type="Proteomes" id="UP000184295">
    <property type="component" value="Unassembled WGS sequence"/>
</dbReference>
<gene>
    <name evidence="2" type="ORF">SAMN02745225_00079</name>
</gene>
<dbReference type="InterPro" id="IPR029032">
    <property type="entry name" value="AhpD-like"/>
</dbReference>
<dbReference type="Pfam" id="PF02627">
    <property type="entry name" value="CMD"/>
    <property type="match status" value="1"/>
</dbReference>
<evidence type="ECO:0000313" key="2">
    <source>
        <dbReference type="EMBL" id="SHE27500.1"/>
    </source>
</evidence>
<dbReference type="STRING" id="1121881.SAMN02745225_00079"/>
<dbReference type="SUPFAM" id="SSF69118">
    <property type="entry name" value="AhpD-like"/>
    <property type="match status" value="1"/>
</dbReference>
<dbReference type="Gene3D" id="1.20.5.810">
    <property type="entry name" value="AhpD-like"/>
    <property type="match status" value="1"/>
</dbReference>
<reference evidence="3" key="1">
    <citation type="submission" date="2016-11" db="EMBL/GenBank/DDBJ databases">
        <authorList>
            <person name="Varghese N."/>
            <person name="Submissions S."/>
        </authorList>
    </citation>
    <scope>NUCLEOTIDE SEQUENCE [LARGE SCALE GENOMIC DNA]</scope>
    <source>
        <strain evidence="3">DSM 19514</strain>
    </source>
</reference>
<dbReference type="Gene3D" id="1.20.1290.10">
    <property type="entry name" value="AhpD-like"/>
    <property type="match status" value="1"/>
</dbReference>
<keyword evidence="3" id="KW-1185">Reference proteome</keyword>
<dbReference type="PANTHER" id="PTHR35446">
    <property type="entry name" value="SI:CH211-175M2.5"/>
    <property type="match status" value="1"/>
</dbReference>
<proteinExistence type="predicted"/>
<dbReference type="NCBIfam" id="TIGR00778">
    <property type="entry name" value="ahpD_dom"/>
    <property type="match status" value="1"/>
</dbReference>
<accession>A0A1M4S5P5</accession>
<dbReference type="InterPro" id="IPR003779">
    <property type="entry name" value="CMD-like"/>
</dbReference>
<organism evidence="2 3">
    <name type="scientific">Ferrithrix thermotolerans DSM 19514</name>
    <dbReference type="NCBI Taxonomy" id="1121881"/>
    <lineage>
        <taxon>Bacteria</taxon>
        <taxon>Bacillati</taxon>
        <taxon>Actinomycetota</taxon>
        <taxon>Acidimicrobiia</taxon>
        <taxon>Acidimicrobiales</taxon>
        <taxon>Acidimicrobiaceae</taxon>
        <taxon>Ferrithrix</taxon>
    </lineage>
</organism>
<dbReference type="RefSeq" id="WP_072787639.1">
    <property type="nucleotide sequence ID" value="NZ_FQUL01000001.1"/>
</dbReference>
<name>A0A1M4S5P5_9ACTN</name>
<dbReference type="PANTHER" id="PTHR35446:SF2">
    <property type="entry name" value="CARBOXYMUCONOLACTONE DECARBOXYLASE-LIKE DOMAIN-CONTAINING PROTEIN"/>
    <property type="match status" value="1"/>
</dbReference>
<keyword evidence="2" id="KW-0575">Peroxidase</keyword>
<feature type="domain" description="Carboxymuconolactone decarboxylase-like" evidence="1">
    <location>
        <begin position="47"/>
        <end position="97"/>
    </location>
</feature>
<dbReference type="EMBL" id="FQUL01000001">
    <property type="protein sequence ID" value="SHE27500.1"/>
    <property type="molecule type" value="Genomic_DNA"/>
</dbReference>
<dbReference type="InterPro" id="IPR004675">
    <property type="entry name" value="AhpD_core"/>
</dbReference>
<dbReference type="GO" id="GO:0051920">
    <property type="term" value="F:peroxiredoxin activity"/>
    <property type="evidence" value="ECO:0007669"/>
    <property type="project" value="InterPro"/>
</dbReference>
<dbReference type="NCBIfam" id="TIGR01926">
    <property type="entry name" value="peroxid_rel"/>
    <property type="match status" value="1"/>
</dbReference>
<evidence type="ECO:0000259" key="1">
    <source>
        <dbReference type="Pfam" id="PF02627"/>
    </source>
</evidence>
<protein>
    <submittedName>
        <fullName evidence="2">Uncharacterized peroxidase-related enzyme</fullName>
    </submittedName>
</protein>
<sequence length="190" mass="21400">MTKVPYWFGSLPTIDEVADEDVKDTVVKVTERSGFTPNVFLALARRPEEFRAFFRYHDALLNAEGSLSKAEKEMIIVSTSAANNCMYCVVAHGAILRVRSKDSIISDQLAVDFEKADITARERVMLRFAHKVSLHANEVVPDDFEPLYEHGFSDDDIWVIGSLAAFFALSNRLAGFSNLLPNREFYAMGR</sequence>
<dbReference type="OrthoDB" id="9810664at2"/>
<evidence type="ECO:0000313" key="3">
    <source>
        <dbReference type="Proteomes" id="UP000184295"/>
    </source>
</evidence>